<evidence type="ECO:0000313" key="5">
    <source>
        <dbReference type="WBParaSite" id="PDA_v2.g1617.t1"/>
    </source>
</evidence>
<dbReference type="PANTHER" id="PTHR10858">
    <property type="entry name" value="DEOXYRIBONUCLEASE II"/>
    <property type="match status" value="1"/>
</dbReference>
<organism evidence="4 5">
    <name type="scientific">Panagrolaimus davidi</name>
    <dbReference type="NCBI Taxonomy" id="227884"/>
    <lineage>
        <taxon>Eukaryota</taxon>
        <taxon>Metazoa</taxon>
        <taxon>Ecdysozoa</taxon>
        <taxon>Nematoda</taxon>
        <taxon>Chromadorea</taxon>
        <taxon>Rhabditida</taxon>
        <taxon>Tylenchina</taxon>
        <taxon>Panagrolaimomorpha</taxon>
        <taxon>Panagrolaimoidea</taxon>
        <taxon>Panagrolaimidae</taxon>
        <taxon>Panagrolaimus</taxon>
    </lineage>
</organism>
<name>A0A914PDC9_9BILA</name>
<dbReference type="Pfam" id="PF03265">
    <property type="entry name" value="DNase_II"/>
    <property type="match status" value="1"/>
</dbReference>
<dbReference type="WBParaSite" id="PDA_v2.g1617.t1">
    <property type="protein sequence ID" value="PDA_v2.g1617.t1"/>
    <property type="gene ID" value="PDA_v2.g1617"/>
</dbReference>
<keyword evidence="4" id="KW-1185">Reference proteome</keyword>
<sequence>MYGHNTAYRRILRQFKERQYEEDVLVIEFNDQFKKADGITTSRKVAHMKGWIMFYGNQGIAVFHSIPCLTCGRENDNIGQQYGQHFFCVTIDRDNLPKLLEQLWTAHPDIGYMNIPEEFINVGRMTDIWNGRFRKNFDQVLKSELQTLGGFEFVIHTRAHSAKQEHQDCPSLWDKIAELYHQSFKVQSWWNNTLLCDKCVRNGFCYTKRGIINILQTIIIGTAADSWEHTRDHTKIGISEGSNILCFGDLNHTVTQLRRGGSIYVFCNPNLVKIFKNTFRYEVEEKSFELNIVFIILSIIVFFLVLIYNYKF</sequence>
<keyword evidence="3" id="KW-0812">Transmembrane</keyword>
<proteinExistence type="inferred from homology"/>
<evidence type="ECO:0000256" key="3">
    <source>
        <dbReference type="SAM" id="Phobius"/>
    </source>
</evidence>
<keyword evidence="3" id="KW-0472">Membrane</keyword>
<evidence type="ECO:0000256" key="1">
    <source>
        <dbReference type="ARBA" id="ARBA00007527"/>
    </source>
</evidence>
<protein>
    <submittedName>
        <fullName evidence="5">Uncharacterized protein</fullName>
    </submittedName>
</protein>
<dbReference type="PANTHER" id="PTHR10858:SF23">
    <property type="entry name" value="DEOXYRIBONUCLEASE II"/>
    <property type="match status" value="1"/>
</dbReference>
<dbReference type="AlphaFoldDB" id="A0A914PDC9"/>
<comment type="similarity">
    <text evidence="1">Belongs to the DNase II family.</text>
</comment>
<keyword evidence="3" id="KW-1133">Transmembrane helix</keyword>
<evidence type="ECO:0000256" key="2">
    <source>
        <dbReference type="ARBA" id="ARBA00022801"/>
    </source>
</evidence>
<evidence type="ECO:0000313" key="4">
    <source>
        <dbReference type="Proteomes" id="UP000887578"/>
    </source>
</evidence>
<dbReference type="GO" id="GO:0004531">
    <property type="term" value="F:deoxyribonuclease II activity"/>
    <property type="evidence" value="ECO:0007669"/>
    <property type="project" value="InterPro"/>
</dbReference>
<feature type="transmembrane region" description="Helical" evidence="3">
    <location>
        <begin position="290"/>
        <end position="310"/>
    </location>
</feature>
<dbReference type="InterPro" id="IPR004947">
    <property type="entry name" value="DNase_II"/>
</dbReference>
<reference evidence="5" key="1">
    <citation type="submission" date="2022-11" db="UniProtKB">
        <authorList>
            <consortium name="WormBaseParasite"/>
        </authorList>
    </citation>
    <scope>IDENTIFICATION</scope>
</reference>
<dbReference type="GO" id="GO:0006309">
    <property type="term" value="P:apoptotic DNA fragmentation"/>
    <property type="evidence" value="ECO:0007669"/>
    <property type="project" value="TreeGrafter"/>
</dbReference>
<accession>A0A914PDC9</accession>
<dbReference type="Proteomes" id="UP000887578">
    <property type="component" value="Unplaced"/>
</dbReference>
<keyword evidence="2" id="KW-0378">Hydrolase</keyword>